<dbReference type="InterPro" id="IPR050708">
    <property type="entry name" value="T6SS_VgrG/RHS"/>
</dbReference>
<feature type="non-terminal residue" evidence="1">
    <location>
        <position position="1"/>
    </location>
</feature>
<evidence type="ECO:0000313" key="1">
    <source>
        <dbReference type="EMBL" id="MBS4078678.1"/>
    </source>
</evidence>
<dbReference type="Gene3D" id="2.180.10.10">
    <property type="entry name" value="RHS repeat-associated core"/>
    <property type="match status" value="1"/>
</dbReference>
<dbReference type="NCBIfam" id="TIGR03696">
    <property type="entry name" value="Rhs_assc_core"/>
    <property type="match status" value="1"/>
</dbReference>
<organism evidence="1 2">
    <name type="scientific">Pseudomonas rustica</name>
    <dbReference type="NCBI Taxonomy" id="2827099"/>
    <lineage>
        <taxon>Bacteria</taxon>
        <taxon>Pseudomonadati</taxon>
        <taxon>Pseudomonadota</taxon>
        <taxon>Gammaproteobacteria</taxon>
        <taxon>Pseudomonadales</taxon>
        <taxon>Pseudomonadaceae</taxon>
        <taxon>Pseudomonas</taxon>
    </lineage>
</organism>
<dbReference type="PANTHER" id="PTHR32305:SF15">
    <property type="entry name" value="PROTEIN RHSA-RELATED"/>
    <property type="match status" value="1"/>
</dbReference>
<keyword evidence="2" id="KW-1185">Reference proteome</keyword>
<protein>
    <submittedName>
        <fullName evidence="1">RHS repeat protein</fullName>
    </submittedName>
</protein>
<sequence>LCNDAGSQRSFWDERGSQCHREFDELQRPVALTEQAFGEQPQVVERWTYADATESFAQHNQCGQLIRHDDPGGGQLLGDYGLSGAVLEESRRFLIELDAPDWPRLLDARDKLLEEKAYVTRYAFYPTGEVQRQIDAARNTQIFHFNVAGKSSATWLLQSGEGQHPQCLVSEIRYNAQDQIESETAGNGVVSSADYSPEDGRLLRLFAGVVGQQPLQDLNYAYDPVGNIVELEDKCQIASHFNGQRIDHVSRYRYDSLYQLVEAKGWEVSKPSHGPALPDLLPVPLDPAQRRNYTQTFTYDAAGNLITRHHSGAPGFSMFTSARSNRSLAQLDNGSLPGEAQISLGFDAAGNQLELQRGQAMAWNVRNELSRVTLVRRGAEADDCESYVYDRPGHRLRKTQISRASGQTLTTEVRYLPGLEIHCEVDGVERHVVSVDAGRNHVRLLHWPASAESDQWRYSLGDHLGSSSMELDESAGILSQEYFYAFGGTACWAGKSALTAKYKTIRYSGKERDATGLYYYGYRYYAPWLQRWVNTDPAGVIDGLNVFRALRNSPISLRENSGLLPVLPEKALTSEQVALEDVSREISNNFPDTHSDSVGEDNVEYRGETFLDRVSEYFQKNIARITHLNEVLDHQKLSSIMISSSRMILPAGGGVVAKDEFINEYYSSGKWVFRGNYKESKTEKFFASDVQLVQAAIMGVTKYPSVIVRNEVKNKDTLAATRDFASGSDELKDAFFTTPNGKNTARILMALDMEAVSIERTFVAHAEFPSFYIAVRNKSRVAMNRNVN</sequence>
<reference evidence="1 2" key="1">
    <citation type="submission" date="2021-04" db="EMBL/GenBank/DDBJ databases">
        <title>Pseudomonas rustica sp. nov. isolated from raw milk.</title>
        <authorList>
            <person name="Fiedler G."/>
            <person name="Gieschler S."/>
            <person name="Kabisch J."/>
            <person name="Grimmler C."/>
            <person name="Brinks E."/>
            <person name="Wagner N."/>
            <person name="Hetzer B."/>
            <person name="Franz C.M.A.P."/>
            <person name="Boehnlein C."/>
        </authorList>
    </citation>
    <scope>NUCLEOTIDE SEQUENCE [LARGE SCALE GENOMIC DNA]</scope>
    <source>
        <strain evidence="1 2">MBT-4</strain>
    </source>
</reference>
<accession>A0ABS5MWP3</accession>
<evidence type="ECO:0000313" key="2">
    <source>
        <dbReference type="Proteomes" id="UP000676035"/>
    </source>
</evidence>
<dbReference type="PANTHER" id="PTHR32305">
    <property type="match status" value="1"/>
</dbReference>
<dbReference type="InterPro" id="IPR022385">
    <property type="entry name" value="Rhs_assc_core"/>
</dbReference>
<dbReference type="Proteomes" id="UP000676035">
    <property type="component" value="Unassembled WGS sequence"/>
</dbReference>
<comment type="caution">
    <text evidence="1">The sequence shown here is derived from an EMBL/GenBank/DDBJ whole genome shotgun (WGS) entry which is preliminary data.</text>
</comment>
<gene>
    <name evidence="1" type="ORF">KFS80_10315</name>
</gene>
<dbReference type="RefSeq" id="WP_212544741.1">
    <property type="nucleotide sequence ID" value="NZ_JAGYHF010000005.1"/>
</dbReference>
<dbReference type="EMBL" id="JAGYHF010000005">
    <property type="protein sequence ID" value="MBS4078678.1"/>
    <property type="molecule type" value="Genomic_DNA"/>
</dbReference>
<name>A0ABS5MWP3_9PSED</name>
<proteinExistence type="predicted"/>